<dbReference type="GO" id="GO:0043683">
    <property type="term" value="P:type IV pilus assembly"/>
    <property type="evidence" value="ECO:0007669"/>
    <property type="project" value="InterPro"/>
</dbReference>
<name>A0A0W0V8G0_9GAMM</name>
<dbReference type="EMBL" id="LNYJ01000011">
    <property type="protein sequence ID" value="KTD16421.1"/>
    <property type="molecule type" value="Genomic_DNA"/>
</dbReference>
<evidence type="ECO:0000256" key="1">
    <source>
        <dbReference type="SAM" id="Phobius"/>
    </source>
</evidence>
<dbReference type="InterPro" id="IPR007445">
    <property type="entry name" value="PilO"/>
</dbReference>
<keyword evidence="3" id="KW-1185">Reference proteome</keyword>
<sequence length="188" mass="21236">MKCIEWKSGFLEAFQFLKIILIAGILSTLGFGYLIYLKPQKESYWHLKQFEGALKQQLKTSRLSLVKLDRMRAEISLVHKILASSLNPLASGGKSPSLLESLFQQAKDQHLSINLFAPSSEKDHGFYRELTIKMSVKGHYHEMASFLGGLTGLLSAMQFRSFEISSSSSANSSQELLMKLTLKIYRLK</sequence>
<keyword evidence="1" id="KW-0472">Membrane</keyword>
<keyword evidence="1" id="KW-0812">Transmembrane</keyword>
<dbReference type="STRING" id="456.Ljor_0727"/>
<dbReference type="GO" id="GO:0043107">
    <property type="term" value="P:type IV pilus-dependent motility"/>
    <property type="evidence" value="ECO:0007669"/>
    <property type="project" value="InterPro"/>
</dbReference>
<reference evidence="2 3" key="1">
    <citation type="submission" date="2015-11" db="EMBL/GenBank/DDBJ databases">
        <title>Genomic analysis of 38 Legionella species identifies large and diverse effector repertoires.</title>
        <authorList>
            <person name="Burstein D."/>
            <person name="Amaro F."/>
            <person name="Zusman T."/>
            <person name="Lifshitz Z."/>
            <person name="Cohen O."/>
            <person name="Gilbert J.A."/>
            <person name="Pupko T."/>
            <person name="Shuman H.A."/>
            <person name="Segal G."/>
        </authorList>
    </citation>
    <scope>NUCLEOTIDE SEQUENCE [LARGE SCALE GENOMIC DNA]</scope>
    <source>
        <strain evidence="2 3">BL-540</strain>
    </source>
</reference>
<dbReference type="InterPro" id="IPR014717">
    <property type="entry name" value="Transl_elong_EF1B/ribsomal_bS6"/>
</dbReference>
<organism evidence="2 3">
    <name type="scientific">Legionella jordanis</name>
    <dbReference type="NCBI Taxonomy" id="456"/>
    <lineage>
        <taxon>Bacteria</taxon>
        <taxon>Pseudomonadati</taxon>
        <taxon>Pseudomonadota</taxon>
        <taxon>Gammaproteobacteria</taxon>
        <taxon>Legionellales</taxon>
        <taxon>Legionellaceae</taxon>
        <taxon>Legionella</taxon>
    </lineage>
</organism>
<dbReference type="PATRIC" id="fig|456.5.peg.771"/>
<feature type="transmembrane region" description="Helical" evidence="1">
    <location>
        <begin position="16"/>
        <end position="36"/>
    </location>
</feature>
<accession>A0A0W0V8G0</accession>
<dbReference type="Pfam" id="PF04350">
    <property type="entry name" value="PilO"/>
    <property type="match status" value="1"/>
</dbReference>
<dbReference type="PANTHER" id="PTHR39555">
    <property type="entry name" value="FIMBRIAL ASSEMBLY PROTEIN PILO-LIKE PROTEIN-RELATED"/>
    <property type="match status" value="1"/>
</dbReference>
<evidence type="ECO:0000313" key="3">
    <source>
        <dbReference type="Proteomes" id="UP000055035"/>
    </source>
</evidence>
<dbReference type="Proteomes" id="UP000055035">
    <property type="component" value="Unassembled WGS sequence"/>
</dbReference>
<evidence type="ECO:0000313" key="2">
    <source>
        <dbReference type="EMBL" id="KTD16421.1"/>
    </source>
</evidence>
<keyword evidence="1" id="KW-1133">Transmembrane helix</keyword>
<dbReference type="AlphaFoldDB" id="A0A0W0V8G0"/>
<gene>
    <name evidence="2" type="primary">pilO</name>
    <name evidence="2" type="ORF">Ljor_0727</name>
</gene>
<protein>
    <submittedName>
        <fullName evidence="2">Tfp pilus assembly protein PilO</fullName>
    </submittedName>
</protein>
<comment type="caution">
    <text evidence="2">The sequence shown here is derived from an EMBL/GenBank/DDBJ whole genome shotgun (WGS) entry which is preliminary data.</text>
</comment>
<dbReference type="Gene3D" id="3.30.70.60">
    <property type="match status" value="1"/>
</dbReference>
<dbReference type="RefSeq" id="WP_058470276.1">
    <property type="nucleotide sequence ID" value="NZ_CAAAIC010000004.1"/>
</dbReference>
<dbReference type="OrthoDB" id="9802133at2"/>
<proteinExistence type="predicted"/>
<dbReference type="PANTHER" id="PTHR39555:SF1">
    <property type="entry name" value="TYPE IV PILUS INNER MEMBRANE COMPONENT PILO"/>
    <property type="match status" value="1"/>
</dbReference>